<dbReference type="Pfam" id="PF18111">
    <property type="entry name" value="RPGR1_C"/>
    <property type="match status" value="1"/>
</dbReference>
<evidence type="ECO:0000259" key="7">
    <source>
        <dbReference type="PROSITE" id="PS50004"/>
    </source>
</evidence>
<keyword evidence="9" id="KW-1185">Reference proteome</keyword>
<evidence type="ECO:0000256" key="6">
    <source>
        <dbReference type="SAM" id="MobiDB-lite"/>
    </source>
</evidence>
<feature type="compositionally biased region" description="Polar residues" evidence="6">
    <location>
        <begin position="494"/>
        <end position="520"/>
    </location>
</feature>
<dbReference type="InterPro" id="IPR031139">
    <property type="entry name" value="RPGRIP1_fam"/>
</dbReference>
<dbReference type="GO" id="GO:1905515">
    <property type="term" value="P:non-motile cilium assembly"/>
    <property type="evidence" value="ECO:0007669"/>
    <property type="project" value="TreeGrafter"/>
</dbReference>
<evidence type="ECO:0000256" key="2">
    <source>
        <dbReference type="ARBA" id="ARBA00006042"/>
    </source>
</evidence>
<keyword evidence="4" id="KW-0969">Cilium</keyword>
<dbReference type="Gene3D" id="2.60.40.150">
    <property type="entry name" value="C2 domain"/>
    <property type="match status" value="3"/>
</dbReference>
<evidence type="ECO:0000256" key="1">
    <source>
        <dbReference type="ARBA" id="ARBA00004138"/>
    </source>
</evidence>
<dbReference type="SUPFAM" id="SSF49562">
    <property type="entry name" value="C2 domain (Calcium/lipid-binding domain, CaLB)"/>
    <property type="match status" value="2"/>
</dbReference>
<dbReference type="CDD" id="cd00030">
    <property type="entry name" value="C2"/>
    <property type="match status" value="1"/>
</dbReference>
<dbReference type="PANTHER" id="PTHR14240:SF1">
    <property type="entry name" value="PROTEIN FANTOM-RELATED"/>
    <property type="match status" value="1"/>
</dbReference>
<feature type="region of interest" description="Disordered" evidence="6">
    <location>
        <begin position="10"/>
        <end position="32"/>
    </location>
</feature>
<dbReference type="Proteomes" id="UP000215902">
    <property type="component" value="Unassembled WGS sequence"/>
</dbReference>
<feature type="compositionally biased region" description="Polar residues" evidence="6">
    <location>
        <begin position="541"/>
        <end position="551"/>
    </location>
</feature>
<dbReference type="InterPro" id="IPR021656">
    <property type="entry name" value="C2-C2_1"/>
</dbReference>
<accession>A0A267GWR1</accession>
<dbReference type="PANTHER" id="PTHR14240">
    <property type="entry name" value="RETINITIS PIGMENTOSA GTPASE REGULATOR-INTERACTING PROTEIN"/>
    <property type="match status" value="1"/>
</dbReference>
<dbReference type="GO" id="GO:0005856">
    <property type="term" value="C:cytoskeleton"/>
    <property type="evidence" value="ECO:0007669"/>
    <property type="project" value="UniProtKB-ARBA"/>
</dbReference>
<dbReference type="OrthoDB" id="2133912at2759"/>
<keyword evidence="5" id="KW-0966">Cell projection</keyword>
<reference evidence="8 9" key="1">
    <citation type="submission" date="2017-06" db="EMBL/GenBank/DDBJ databases">
        <title>A platform for efficient transgenesis in Macrostomum lignano, a flatworm model organism for stem cell research.</title>
        <authorList>
            <person name="Berezikov E."/>
        </authorList>
    </citation>
    <scope>NUCLEOTIDE SEQUENCE [LARGE SCALE GENOMIC DNA]</scope>
    <source>
        <strain evidence="8">DV1</strain>
        <tissue evidence="8">Whole organism</tissue>
    </source>
</reference>
<feature type="region of interest" description="Disordered" evidence="6">
    <location>
        <begin position="487"/>
        <end position="609"/>
    </location>
</feature>
<feature type="compositionally biased region" description="Acidic residues" evidence="6">
    <location>
        <begin position="596"/>
        <end position="609"/>
    </location>
</feature>
<evidence type="ECO:0000256" key="3">
    <source>
        <dbReference type="ARBA" id="ARBA00023054"/>
    </source>
</evidence>
<evidence type="ECO:0000313" key="9">
    <source>
        <dbReference type="Proteomes" id="UP000215902"/>
    </source>
</evidence>
<dbReference type="AlphaFoldDB" id="A0A267GWR1"/>
<comment type="caution">
    <text evidence="8">The sequence shown here is derived from an EMBL/GenBank/DDBJ whole genome shotgun (WGS) entry which is preliminary data.</text>
</comment>
<feature type="compositionally biased region" description="Basic and acidic residues" evidence="6">
    <location>
        <begin position="581"/>
        <end position="595"/>
    </location>
</feature>
<dbReference type="InterPro" id="IPR000008">
    <property type="entry name" value="C2_dom"/>
</dbReference>
<dbReference type="EMBL" id="NIVC01000139">
    <property type="protein sequence ID" value="PAA89767.1"/>
    <property type="molecule type" value="Genomic_DNA"/>
</dbReference>
<organism evidence="8 9">
    <name type="scientific">Macrostomum lignano</name>
    <dbReference type="NCBI Taxonomy" id="282301"/>
    <lineage>
        <taxon>Eukaryota</taxon>
        <taxon>Metazoa</taxon>
        <taxon>Spiralia</taxon>
        <taxon>Lophotrochozoa</taxon>
        <taxon>Platyhelminthes</taxon>
        <taxon>Rhabditophora</taxon>
        <taxon>Macrostomorpha</taxon>
        <taxon>Macrostomida</taxon>
        <taxon>Macrostomidae</taxon>
        <taxon>Macrostomum</taxon>
    </lineage>
</organism>
<gene>
    <name evidence="8" type="ORF">BOX15_Mlig013066g1</name>
</gene>
<dbReference type="InterPro" id="IPR041091">
    <property type="entry name" value="RPGRIP1_C"/>
</dbReference>
<keyword evidence="3" id="KW-0175">Coiled coil</keyword>
<protein>
    <recommendedName>
        <fullName evidence="7">C2 domain-containing protein</fullName>
    </recommendedName>
</protein>
<evidence type="ECO:0000256" key="4">
    <source>
        <dbReference type="ARBA" id="ARBA00023069"/>
    </source>
</evidence>
<comment type="subcellular location">
    <subcellularLocation>
        <location evidence="1">Cell projection</location>
        <location evidence="1">Cilium</location>
    </subcellularLocation>
</comment>
<comment type="similarity">
    <text evidence="2">Belongs to the RPGRIP1 family.</text>
</comment>
<name>A0A267GWR1_9PLAT</name>
<dbReference type="Pfam" id="PF00168">
    <property type="entry name" value="C2"/>
    <property type="match status" value="1"/>
</dbReference>
<feature type="domain" description="C2" evidence="7">
    <location>
        <begin position="308"/>
        <end position="433"/>
    </location>
</feature>
<dbReference type="InterPro" id="IPR035892">
    <property type="entry name" value="C2_domain_sf"/>
</dbReference>
<evidence type="ECO:0000313" key="8">
    <source>
        <dbReference type="EMBL" id="PAA89767.1"/>
    </source>
</evidence>
<dbReference type="GO" id="GO:0035869">
    <property type="term" value="C:ciliary transition zone"/>
    <property type="evidence" value="ECO:0007669"/>
    <property type="project" value="TreeGrafter"/>
</dbReference>
<dbReference type="Pfam" id="PF11618">
    <property type="entry name" value="C2-C2_1"/>
    <property type="match status" value="1"/>
</dbReference>
<sequence length="804" mass="91198">MEEALLIVKQRRQGNEPATKPDFLHQTGSVEDSPKRQLREVEAAHADTIQELEKTRQLLEAQYRINLDIKESYSLTERQLEEIKVDRDSKMAECSKLLDIRAARIRKLERQLRDVAYGTRQFSIATSSLNEAEEAETSQVRLQSGENLVEIHIGHLLLTEEGLQLLGDPEPALFCTWAFYTCEMQTTEVIQSNDPDFDKTVQYVVKVDDSFLHYVNKEKMKLELFQAHGMEYKSIAACRISVRELLESQPTVPVLGQATLLSETGNPVGVVEYRMRMRVPMEQAMRLYRERAKALGYMSANQQAAADGLRALDTSADQRREAGGAHLLDVKVVRCRDLKARRPGVQPSPYCSYKFFSCEDALSPAIPNSCEPEFHFHQRLELPPGPALDKYLRTAQLAVWVIDEADPDESAYLGVAKVDLVSLSQNKMLHGTYQLLDPNGRPSGTVDVEISWHLPYAPTGGWNGQSEPLPLLAEEADQLNRVQGAELESAGPHRSQQTTVQLREQQRSFTEPRQQRLQSHNRADSAVAEEDRLEPKPVNIDQPSLSQSNLEQKQDNMEPRTFENNFSKAAPESPRLKAKLHKEEQRQQEAQRETEQSYDGEFESEHESDDVVVEAVTGGRAVDSCSIQIFQVHLDEQCKQLHNPDLDATRCYVSFDLPGYDMEETETPLSLPTPRPGKSRSKDFDLMFNFQKRFDFSYENEYNRRLQLATILLQGQVELRFSVVCESKDEESEFFLDLAQATVPLAELTVRGQELNETSFPLLSENSAVGSIKISTDLPCLLYEVLQEFPESKRSEVQAKLSIG</sequence>
<feature type="compositionally biased region" description="Basic and acidic residues" evidence="6">
    <location>
        <begin position="552"/>
        <end position="561"/>
    </location>
</feature>
<dbReference type="STRING" id="282301.A0A267GWR1"/>
<dbReference type="PROSITE" id="PS50004">
    <property type="entry name" value="C2"/>
    <property type="match status" value="1"/>
</dbReference>
<proteinExistence type="inferred from homology"/>
<evidence type="ECO:0000256" key="5">
    <source>
        <dbReference type="ARBA" id="ARBA00023273"/>
    </source>
</evidence>